<dbReference type="InterPro" id="IPR036390">
    <property type="entry name" value="WH_DNA-bd_sf"/>
</dbReference>
<evidence type="ECO:0000313" key="6">
    <source>
        <dbReference type="EMBL" id="RLE15324.1"/>
    </source>
</evidence>
<dbReference type="PROSITE" id="PS50949">
    <property type="entry name" value="HTH_GNTR"/>
    <property type="match status" value="1"/>
</dbReference>
<dbReference type="InterPro" id="IPR036388">
    <property type="entry name" value="WH-like_DNA-bd_sf"/>
</dbReference>
<dbReference type="Proteomes" id="UP000267654">
    <property type="component" value="Unassembled WGS sequence"/>
</dbReference>
<dbReference type="Pfam" id="PF07702">
    <property type="entry name" value="UTRA"/>
    <property type="match status" value="1"/>
</dbReference>
<dbReference type="SUPFAM" id="SSF46785">
    <property type="entry name" value="Winged helix' DNA-binding domain"/>
    <property type="match status" value="1"/>
</dbReference>
<dbReference type="PRINTS" id="PR00035">
    <property type="entry name" value="HTHGNTR"/>
</dbReference>
<dbReference type="InterPro" id="IPR011663">
    <property type="entry name" value="UTRA"/>
</dbReference>
<sequence>MPERKLSKNVSLPLSHQLLEILRDLILRGNYKAGQPFFTEKEIAEKYGVSRTTVREATSRLVYEGLLRRERGKGMFVIKPRVHEESSFLLSYTEEIISRGMRPGSHLVEIQLDNSPLKIRNILQLNKADKIIKLKRIRLADGEPMAIQTSYLPYTLCPEIYHGEYNWNTQSLTVALERLGLRIIKATQRVYSKVADGEDAFLLNINQGDPLLALERTCFLEDNTPVEYAIIYNRGDRWDFIMELKRKKGDFNETLLRSYNVQSNS</sequence>
<dbReference type="GO" id="GO:0003677">
    <property type="term" value="F:DNA binding"/>
    <property type="evidence" value="ECO:0007669"/>
    <property type="project" value="UniProtKB-KW"/>
</dbReference>
<evidence type="ECO:0000259" key="4">
    <source>
        <dbReference type="PROSITE" id="PS50949"/>
    </source>
</evidence>
<dbReference type="GO" id="GO:0003700">
    <property type="term" value="F:DNA-binding transcription factor activity"/>
    <property type="evidence" value="ECO:0007669"/>
    <property type="project" value="InterPro"/>
</dbReference>
<evidence type="ECO:0000313" key="7">
    <source>
        <dbReference type="Proteomes" id="UP000267654"/>
    </source>
</evidence>
<dbReference type="PANTHER" id="PTHR44846">
    <property type="entry name" value="MANNOSYL-D-GLYCERATE TRANSPORT/METABOLISM SYSTEM REPRESSOR MNGR-RELATED"/>
    <property type="match status" value="1"/>
</dbReference>
<dbReference type="EMBL" id="QMQB01000001">
    <property type="protein sequence ID" value="RLE15324.1"/>
    <property type="molecule type" value="Genomic_DNA"/>
</dbReference>
<dbReference type="SUPFAM" id="SSF64288">
    <property type="entry name" value="Chorismate lyase-like"/>
    <property type="match status" value="1"/>
</dbReference>
<dbReference type="Gene3D" id="1.10.10.10">
    <property type="entry name" value="Winged helix-like DNA-binding domain superfamily/Winged helix DNA-binding domain"/>
    <property type="match status" value="1"/>
</dbReference>
<evidence type="ECO:0000256" key="2">
    <source>
        <dbReference type="ARBA" id="ARBA00023125"/>
    </source>
</evidence>
<dbReference type="GO" id="GO:0045892">
    <property type="term" value="P:negative regulation of DNA-templated transcription"/>
    <property type="evidence" value="ECO:0007669"/>
    <property type="project" value="TreeGrafter"/>
</dbReference>
<feature type="domain" description="HTH gntR-type" evidence="4">
    <location>
        <begin position="12"/>
        <end position="80"/>
    </location>
</feature>
<organism evidence="6 7">
    <name type="scientific">Aerophobetes bacterium</name>
    <dbReference type="NCBI Taxonomy" id="2030807"/>
    <lineage>
        <taxon>Bacteria</taxon>
        <taxon>Candidatus Aerophobota</taxon>
    </lineage>
</organism>
<dbReference type="SMART" id="SM00345">
    <property type="entry name" value="HTH_GNTR"/>
    <property type="match status" value="1"/>
</dbReference>
<dbReference type="InterPro" id="IPR028978">
    <property type="entry name" value="Chorismate_lyase_/UTRA_dom_sf"/>
</dbReference>
<dbReference type="AlphaFoldDB" id="A0A662DHI5"/>
<dbReference type="Gene3D" id="3.40.1410.10">
    <property type="entry name" value="Chorismate lyase-like"/>
    <property type="match status" value="1"/>
</dbReference>
<keyword evidence="2" id="KW-0238">DNA-binding</keyword>
<name>A0A662DHI5_UNCAE</name>
<evidence type="ECO:0000256" key="1">
    <source>
        <dbReference type="ARBA" id="ARBA00023015"/>
    </source>
</evidence>
<protein>
    <submittedName>
        <fullName evidence="5">GntR family transcriptional regulator</fullName>
    </submittedName>
</protein>
<keyword evidence="3" id="KW-0804">Transcription</keyword>
<evidence type="ECO:0000256" key="3">
    <source>
        <dbReference type="ARBA" id="ARBA00023163"/>
    </source>
</evidence>
<dbReference type="Proteomes" id="UP000885660">
    <property type="component" value="Unassembled WGS sequence"/>
</dbReference>
<dbReference type="InterPro" id="IPR050679">
    <property type="entry name" value="Bact_HTH_transcr_reg"/>
</dbReference>
<reference evidence="6 7" key="1">
    <citation type="submission" date="2018-06" db="EMBL/GenBank/DDBJ databases">
        <title>Extensive metabolic versatility and redundancy in microbially diverse, dynamic hydrothermal sediments.</title>
        <authorList>
            <person name="Dombrowski N."/>
            <person name="Teske A."/>
            <person name="Baker B.J."/>
        </authorList>
    </citation>
    <scope>NUCLEOTIDE SEQUENCE [LARGE SCALE GENOMIC DNA]</scope>
    <source>
        <strain evidence="6">B19_G9</strain>
    </source>
</reference>
<dbReference type="PANTHER" id="PTHR44846:SF1">
    <property type="entry name" value="MANNOSYL-D-GLYCERATE TRANSPORT_METABOLISM SYSTEM REPRESSOR MNGR-RELATED"/>
    <property type="match status" value="1"/>
</dbReference>
<reference evidence="5" key="2">
    <citation type="journal article" date="2020" name="mSystems">
        <title>Genome- and Community-Level Interaction Insights into Carbon Utilization and Element Cycling Functions of Hydrothermarchaeota in Hydrothermal Sediment.</title>
        <authorList>
            <person name="Zhou Z."/>
            <person name="Liu Y."/>
            <person name="Xu W."/>
            <person name="Pan J."/>
            <person name="Luo Z.H."/>
            <person name="Li M."/>
        </authorList>
    </citation>
    <scope>NUCLEOTIDE SEQUENCE [LARGE SCALE GENOMIC DNA]</scope>
    <source>
        <strain evidence="5">HyVt-219</strain>
    </source>
</reference>
<gene>
    <name evidence="6" type="ORF">DRI96_00015</name>
    <name evidence="5" type="ORF">ENG47_00015</name>
</gene>
<dbReference type="EMBL" id="DRBC01000003">
    <property type="protein sequence ID" value="HDN84124.1"/>
    <property type="molecule type" value="Genomic_DNA"/>
</dbReference>
<accession>A0A662DHI5</accession>
<dbReference type="SMART" id="SM00866">
    <property type="entry name" value="UTRA"/>
    <property type="match status" value="1"/>
</dbReference>
<comment type="caution">
    <text evidence="6">The sequence shown here is derived from an EMBL/GenBank/DDBJ whole genome shotgun (WGS) entry which is preliminary data.</text>
</comment>
<dbReference type="InterPro" id="IPR000524">
    <property type="entry name" value="Tscrpt_reg_HTH_GntR"/>
</dbReference>
<dbReference type="CDD" id="cd07377">
    <property type="entry name" value="WHTH_GntR"/>
    <property type="match status" value="1"/>
</dbReference>
<proteinExistence type="predicted"/>
<evidence type="ECO:0000313" key="5">
    <source>
        <dbReference type="EMBL" id="HDN84124.1"/>
    </source>
</evidence>
<keyword evidence="1" id="KW-0805">Transcription regulation</keyword>
<dbReference type="Pfam" id="PF00392">
    <property type="entry name" value="GntR"/>
    <property type="match status" value="1"/>
</dbReference>